<dbReference type="PANTHER" id="PTHR11801">
    <property type="entry name" value="SIGNAL TRANSDUCER AND ACTIVATOR OF TRANSCRIPTION"/>
    <property type="match status" value="1"/>
</dbReference>
<organism evidence="3">
    <name type="scientific">Caenorhabditis remanei</name>
    <name type="common">Caenorhabditis vulgaris</name>
    <dbReference type="NCBI Taxonomy" id="31234"/>
    <lineage>
        <taxon>Eukaryota</taxon>
        <taxon>Metazoa</taxon>
        <taxon>Ecdysozoa</taxon>
        <taxon>Nematoda</taxon>
        <taxon>Chromadorea</taxon>
        <taxon>Rhabditida</taxon>
        <taxon>Rhabditina</taxon>
        <taxon>Rhabditomorpha</taxon>
        <taxon>Rhabditoidea</taxon>
        <taxon>Rhabditidae</taxon>
        <taxon>Peloderinae</taxon>
        <taxon>Caenorhabditis</taxon>
    </lineage>
</organism>
<dbReference type="AlphaFoldDB" id="E3MSV2"/>
<dbReference type="eggNOG" id="ENOG502SMEY">
    <property type="taxonomic scope" value="Eukaryota"/>
</dbReference>
<dbReference type="OrthoDB" id="5827301at2759"/>
<feature type="compositionally biased region" description="Polar residues" evidence="1">
    <location>
        <begin position="420"/>
        <end position="432"/>
    </location>
</feature>
<dbReference type="GO" id="GO:0003700">
    <property type="term" value="F:DNA-binding transcription factor activity"/>
    <property type="evidence" value="ECO:0007669"/>
    <property type="project" value="InterPro"/>
</dbReference>
<dbReference type="Proteomes" id="UP000008281">
    <property type="component" value="Unassembled WGS sequence"/>
</dbReference>
<dbReference type="GO" id="GO:0007165">
    <property type="term" value="P:signal transduction"/>
    <property type="evidence" value="ECO:0007669"/>
    <property type="project" value="InterPro"/>
</dbReference>
<feature type="region of interest" description="Disordered" evidence="1">
    <location>
        <begin position="359"/>
        <end position="381"/>
    </location>
</feature>
<accession>E3MSV2</accession>
<evidence type="ECO:0000256" key="1">
    <source>
        <dbReference type="SAM" id="MobiDB-lite"/>
    </source>
</evidence>
<dbReference type="OMA" id="DLFCMWH"/>
<dbReference type="InterPro" id="IPR008967">
    <property type="entry name" value="p53-like_TF_DNA-bd_sf"/>
</dbReference>
<sequence length="942" mass="107482">MVPNEVFQKLLYDLFCMWHGVQRHYDPPIPDSEEQRMQKVKNLICKLLTEIDGRVNRIKQNNSHQRGQDFYEEWTMLTWNVLCITNRLQNSLSQVVVSNEDKMIYSRLNQALVELVNYSRDFLPFPSSNEMDPEYVMLRDKMNQTMMSLHGLYRQMNSAMYQTPDDVENFRIHLQTFGDDILVPCLEQYKTFCNKNCMALWSTVRSVQVERMRDQVKDHDSSIENLVSFYSNMTYVLAVLGARLQGFRYDLTVNKKFFNFDPVAHMSEAVFAALELLMSNCVLATEPSTSAILVTNNLFAMNCGALARGVVFKDFEIQVVSEETAEHIQSEMSRQRLLQHPAPIGSVPSAALLAMKPTTGTKRSNAASNADSANNTAHKKSDVNSKESVIIYPVYNSKNRYWAATYPHLLCTTRQKGRQSVHNSYQDLSPSGTNTSSSNNDKQGSGKRPIFYFHIKATMFSPSGRFATAHTLSLPFTIATRRNQDCQVQRMMSSYTATIFWLYGCNSQDGLLLQWIDGGMHWDHFKHLFKQHFKVNADVQRGLIDNDFELLKYKLQCPDCCSGQDGARINGVQQIVTFKNVLCPHLRYECNSTNVRFSVWRGMLELLQIFHDTRNNVRKLWEMGILMGFLEFEEVDSLLEKHKSALIMRLSFVTGGTICFTVKSLAHTLDARATRPIHLEPLDLKRLQQKCLRDYLRDIADAEKVKYLVTADHEVMRIDDMLEELKDLGGKPDSPSESREISSNITHMGDIDTMQHIKFTAMRIAVVTCKVKPPSADQEENDALRNRLSATFGTRDDEFLREFVTLSNLYGKSKQDLIDALDSIHDKFQPGPVRKTSSVYDATRQIPLVPAPISHNMGPPMISPPPAKVRPLSDSNKSQQFPLQLVRAELPQPSGAMMRVSCSPPKPSSQLPSPPLPQTVLPHMFNNGVSMIYDHHQPHFQY</sequence>
<protein>
    <submittedName>
        <fullName evidence="2">Uncharacterized protein</fullName>
    </submittedName>
</protein>
<name>E3MSV2_CAERE</name>
<gene>
    <name evidence="2" type="ORF">CRE_15545</name>
</gene>
<keyword evidence="3" id="KW-1185">Reference proteome</keyword>
<dbReference type="SUPFAM" id="SSF49417">
    <property type="entry name" value="p53-like transcription factors"/>
    <property type="match status" value="1"/>
</dbReference>
<feature type="region of interest" description="Disordered" evidence="1">
    <location>
        <begin position="895"/>
        <end position="914"/>
    </location>
</feature>
<reference evidence="2" key="1">
    <citation type="submission" date="2007-07" db="EMBL/GenBank/DDBJ databases">
        <title>PCAP assembly of the Caenorhabditis remanei genome.</title>
        <authorList>
            <consortium name="The Caenorhabditis remanei Sequencing Consortium"/>
            <person name="Wilson R.K."/>
        </authorList>
    </citation>
    <scope>NUCLEOTIDE SEQUENCE [LARGE SCALE GENOMIC DNA]</scope>
    <source>
        <strain evidence="2">PB4641</strain>
    </source>
</reference>
<dbReference type="EMBL" id="DS268474">
    <property type="protein sequence ID" value="EFP08558.1"/>
    <property type="molecule type" value="Genomic_DNA"/>
</dbReference>
<evidence type="ECO:0000313" key="3">
    <source>
        <dbReference type="Proteomes" id="UP000008281"/>
    </source>
</evidence>
<dbReference type="FunCoup" id="E3MSV2">
    <property type="interactions" value="564"/>
</dbReference>
<dbReference type="InterPro" id="IPR001217">
    <property type="entry name" value="STAT"/>
</dbReference>
<feature type="compositionally biased region" description="Pro residues" evidence="1">
    <location>
        <begin position="904"/>
        <end position="914"/>
    </location>
</feature>
<dbReference type="HOGENOM" id="CLU_014220_0_0_1"/>
<evidence type="ECO:0000313" key="2">
    <source>
        <dbReference type="EMBL" id="EFP08558.1"/>
    </source>
</evidence>
<feature type="compositionally biased region" description="Low complexity" evidence="1">
    <location>
        <begin position="364"/>
        <end position="375"/>
    </location>
</feature>
<feature type="region of interest" description="Disordered" evidence="1">
    <location>
        <begin position="420"/>
        <end position="445"/>
    </location>
</feature>
<proteinExistence type="predicted"/>